<dbReference type="KEGG" id="vg:5601928"/>
<organism evidence="1 2">
    <name type="scientific">Lactococcus phage KSY1</name>
    <dbReference type="NCBI Taxonomy" id="2913972"/>
    <lineage>
        <taxon>Viruses</taxon>
        <taxon>Duplodnaviria</taxon>
        <taxon>Heunggongvirae</taxon>
        <taxon>Uroviricota</taxon>
        <taxon>Caudoviricetes</taxon>
        <taxon>Chopinvirus</taxon>
        <taxon>Chopinvirus KSY1</taxon>
    </lineage>
</organism>
<dbReference type="Proteomes" id="UP000000714">
    <property type="component" value="Segment"/>
</dbReference>
<dbReference type="GeneID" id="5601928"/>
<evidence type="ECO:0000313" key="2">
    <source>
        <dbReference type="Proteomes" id="UP000000714"/>
    </source>
</evidence>
<proteinExistence type="predicted"/>
<keyword evidence="2" id="KW-1185">Reference proteome</keyword>
<name>A6MAI5_9CAUD</name>
<sequence>MSEQKYYVGLTSLLDENITTSYLWKDLHFYPCFEKSSYTITLKELELLTNEKLARFVGYDDQTEIKLLDQSTTKTYSCGGHENERKNL</sequence>
<gene>
    <name evidence="1" type="ORF">KSY1p120</name>
</gene>
<protein>
    <submittedName>
        <fullName evidence="1">Gp120</fullName>
    </submittedName>
</protein>
<reference evidence="1 2" key="1">
    <citation type="journal article" date="2007" name="Virology">
        <title>KSY1, a lactococcal phage with a T7-like transcription.</title>
        <authorList>
            <person name="Chopin A."/>
            <person name="Deveau H."/>
            <person name="Ehrlich S.D."/>
            <person name="Moineau S."/>
            <person name="Chopin M.C."/>
        </authorList>
    </citation>
    <scope>NUCLEOTIDE SEQUENCE</scope>
</reference>
<dbReference type="EMBL" id="DQ535032">
    <property type="protein sequence ID" value="ABG21663.1"/>
    <property type="molecule type" value="Genomic_DNA"/>
</dbReference>
<dbReference type="RefSeq" id="YP_001469119.1">
    <property type="nucleotide sequence ID" value="NC_009817.1"/>
</dbReference>
<dbReference type="OrthoDB" id="41313at10239"/>
<accession>A6MAI5</accession>
<evidence type="ECO:0000313" key="1">
    <source>
        <dbReference type="EMBL" id="ABG21663.1"/>
    </source>
</evidence>